<evidence type="ECO:0000313" key="4">
    <source>
        <dbReference type="EMBL" id="SFF51410.1"/>
    </source>
</evidence>
<evidence type="ECO:0000259" key="3">
    <source>
        <dbReference type="PROSITE" id="PS51186"/>
    </source>
</evidence>
<dbReference type="STRING" id="380248.SAMN05216251_11717"/>
<evidence type="ECO:0000313" key="5">
    <source>
        <dbReference type="Proteomes" id="UP000199323"/>
    </source>
</evidence>
<name>A0A1I2JBQ2_9ACTN</name>
<organism evidence="4 5">
    <name type="scientific">Actinacidiphila alni</name>
    <dbReference type="NCBI Taxonomy" id="380248"/>
    <lineage>
        <taxon>Bacteria</taxon>
        <taxon>Bacillati</taxon>
        <taxon>Actinomycetota</taxon>
        <taxon>Actinomycetes</taxon>
        <taxon>Kitasatosporales</taxon>
        <taxon>Streptomycetaceae</taxon>
        <taxon>Actinacidiphila</taxon>
    </lineage>
</organism>
<dbReference type="Proteomes" id="UP000199323">
    <property type="component" value="Unassembled WGS sequence"/>
</dbReference>
<gene>
    <name evidence="4" type="ORF">SAMN05216251_11717</name>
</gene>
<keyword evidence="5" id="KW-1185">Reference proteome</keyword>
<proteinExistence type="predicted"/>
<dbReference type="SUPFAM" id="SSF55729">
    <property type="entry name" value="Acyl-CoA N-acyltransferases (Nat)"/>
    <property type="match status" value="1"/>
</dbReference>
<dbReference type="AlphaFoldDB" id="A0A1I2JBQ2"/>
<dbReference type="Pfam" id="PF00583">
    <property type="entry name" value="Acetyltransf_1"/>
    <property type="match status" value="1"/>
</dbReference>
<accession>A0A1I2JBQ2</accession>
<sequence length="186" mass="19370">MVSWSMRGELAIVRWAGGGPGDDGGVGRLLAGYHLRTEAEKGRAVVGVGELPERYRGEVVDPGAAFRGDAVLVAVSGGAAVGCVVVTAPDGGRAEIKRLWTEPEFRGRGVASGLVGAAIEHAAASGVSTVRLSVWEWRTGAVALYERLGFRVVESWDARDRLVCMERGTVPGRGAGEGAVGAVEEE</sequence>
<dbReference type="CDD" id="cd04301">
    <property type="entry name" value="NAT_SF"/>
    <property type="match status" value="1"/>
</dbReference>
<dbReference type="InterPro" id="IPR000182">
    <property type="entry name" value="GNAT_dom"/>
</dbReference>
<dbReference type="PANTHER" id="PTHR43877:SF2">
    <property type="entry name" value="AMINOALKYLPHOSPHONATE N-ACETYLTRANSFERASE-RELATED"/>
    <property type="match status" value="1"/>
</dbReference>
<keyword evidence="1 4" id="KW-0808">Transferase</keyword>
<dbReference type="PROSITE" id="PS51186">
    <property type="entry name" value="GNAT"/>
    <property type="match status" value="1"/>
</dbReference>
<feature type="domain" description="N-acetyltransferase" evidence="3">
    <location>
        <begin position="19"/>
        <end position="170"/>
    </location>
</feature>
<reference evidence="4 5" key="1">
    <citation type="submission" date="2016-10" db="EMBL/GenBank/DDBJ databases">
        <authorList>
            <person name="de Groot N.N."/>
        </authorList>
    </citation>
    <scope>NUCLEOTIDE SEQUENCE [LARGE SCALE GENOMIC DNA]</scope>
    <source>
        <strain evidence="4 5">CGMCC 4.3510</strain>
    </source>
</reference>
<keyword evidence="2" id="KW-0012">Acyltransferase</keyword>
<dbReference type="Gene3D" id="3.40.630.30">
    <property type="match status" value="1"/>
</dbReference>
<dbReference type="InterPro" id="IPR016181">
    <property type="entry name" value="Acyl_CoA_acyltransferase"/>
</dbReference>
<evidence type="ECO:0000256" key="1">
    <source>
        <dbReference type="ARBA" id="ARBA00022679"/>
    </source>
</evidence>
<protein>
    <submittedName>
        <fullName evidence="4">Putative acetyltransferase</fullName>
    </submittedName>
</protein>
<dbReference type="EMBL" id="FONG01000017">
    <property type="protein sequence ID" value="SFF51410.1"/>
    <property type="molecule type" value="Genomic_DNA"/>
</dbReference>
<dbReference type="InterPro" id="IPR050832">
    <property type="entry name" value="Bact_Acetyltransf"/>
</dbReference>
<evidence type="ECO:0000256" key="2">
    <source>
        <dbReference type="ARBA" id="ARBA00023315"/>
    </source>
</evidence>
<dbReference type="PANTHER" id="PTHR43877">
    <property type="entry name" value="AMINOALKYLPHOSPHONATE N-ACETYLTRANSFERASE-RELATED-RELATED"/>
    <property type="match status" value="1"/>
</dbReference>
<dbReference type="GO" id="GO:0016747">
    <property type="term" value="F:acyltransferase activity, transferring groups other than amino-acyl groups"/>
    <property type="evidence" value="ECO:0007669"/>
    <property type="project" value="InterPro"/>
</dbReference>